<dbReference type="Pfam" id="PF20434">
    <property type="entry name" value="BD-FAE"/>
    <property type="match status" value="1"/>
</dbReference>
<gene>
    <name evidence="3" type="ORF">CEJ86_30385</name>
</gene>
<protein>
    <recommendedName>
        <fullName evidence="2">BD-FAE-like domain-containing protein</fullName>
    </recommendedName>
</protein>
<dbReference type="AlphaFoldDB" id="A0A2J0YU42"/>
<dbReference type="InterPro" id="IPR049492">
    <property type="entry name" value="BD-FAE-like_dom"/>
</dbReference>
<dbReference type="Proteomes" id="UP000231987">
    <property type="component" value="Unassembled WGS sequence"/>
</dbReference>
<dbReference type="EMBL" id="NJGD01000026">
    <property type="protein sequence ID" value="PJR09922.1"/>
    <property type="molecule type" value="Genomic_DNA"/>
</dbReference>
<accession>A0A2J0YU42</accession>
<dbReference type="InterPro" id="IPR050300">
    <property type="entry name" value="GDXG_lipolytic_enzyme"/>
</dbReference>
<name>A0A2J0YU42_RHIML</name>
<dbReference type="InterPro" id="IPR029058">
    <property type="entry name" value="AB_hydrolase_fold"/>
</dbReference>
<dbReference type="SUPFAM" id="SSF53474">
    <property type="entry name" value="alpha/beta-Hydrolases"/>
    <property type="match status" value="1"/>
</dbReference>
<evidence type="ECO:0000313" key="3">
    <source>
        <dbReference type="EMBL" id="PJR09922.1"/>
    </source>
</evidence>
<dbReference type="PANTHER" id="PTHR48081">
    <property type="entry name" value="AB HYDROLASE SUPERFAMILY PROTEIN C4A8.06C"/>
    <property type="match status" value="1"/>
</dbReference>
<dbReference type="PANTHER" id="PTHR48081:SF33">
    <property type="entry name" value="KYNURENINE FORMAMIDASE"/>
    <property type="match status" value="1"/>
</dbReference>
<organism evidence="3 4">
    <name type="scientific">Rhizobium meliloti</name>
    <name type="common">Ensifer meliloti</name>
    <name type="synonym">Sinorhizobium meliloti</name>
    <dbReference type="NCBI Taxonomy" id="382"/>
    <lineage>
        <taxon>Bacteria</taxon>
        <taxon>Pseudomonadati</taxon>
        <taxon>Pseudomonadota</taxon>
        <taxon>Alphaproteobacteria</taxon>
        <taxon>Hyphomicrobiales</taxon>
        <taxon>Rhizobiaceae</taxon>
        <taxon>Sinorhizobium/Ensifer group</taxon>
        <taxon>Sinorhizobium</taxon>
    </lineage>
</organism>
<comment type="caution">
    <text evidence="3">The sequence shown here is derived from an EMBL/GenBank/DDBJ whole genome shotgun (WGS) entry which is preliminary data.</text>
</comment>
<dbReference type="Gene3D" id="3.40.50.1820">
    <property type="entry name" value="alpha/beta hydrolase"/>
    <property type="match status" value="1"/>
</dbReference>
<proteinExistence type="predicted"/>
<dbReference type="GO" id="GO:0016787">
    <property type="term" value="F:hydrolase activity"/>
    <property type="evidence" value="ECO:0007669"/>
    <property type="project" value="UniProtKB-KW"/>
</dbReference>
<reference evidence="3 4" key="1">
    <citation type="submission" date="2017-06" db="EMBL/GenBank/DDBJ databases">
        <title>Ensifer strains isolated from leguminous trees and herbs display diverse denitrification phenotypes with some acting as strong N2O sinks.</title>
        <authorList>
            <person name="Woliy K."/>
            <person name="Mania D."/>
            <person name="Bakken L.R."/>
            <person name="Frostegard A."/>
        </authorList>
    </citation>
    <scope>NUCLEOTIDE SEQUENCE [LARGE SCALE GENOMIC DNA]</scope>
    <source>
        <strain evidence="3 4">AC50a</strain>
    </source>
</reference>
<sequence length="317" mass="33716">MRLTASTCQPVQCTSLRGHHHFGLRRRNRHSGASSTSEIRTVMHPSWHNYDVVAATPGITEIQVEFAQRSATILALPQVIPELRYAEGDKGIMAVMPAACGASLPIVAFVHGGGWASGHPRERFHPASVFADAGCVWVAIGYPLRPGAILAEMIAAVREAIDHLHSNADSIGGDPDRIHLVGHSAGAMLAAAAACAPETAKMLSGLTLISGVLDLRPLLAGDKAYDLGLTDVEAEALSPLPERLPDIPIVIALADGDPPGMKAQMLHLHLSRPPRGSKLVYLHGCNHLSILSHLCDPDSVLFKAILQRVTRSAAHPD</sequence>
<keyword evidence="1" id="KW-0378">Hydrolase</keyword>
<evidence type="ECO:0000259" key="2">
    <source>
        <dbReference type="Pfam" id="PF20434"/>
    </source>
</evidence>
<evidence type="ECO:0000313" key="4">
    <source>
        <dbReference type="Proteomes" id="UP000231987"/>
    </source>
</evidence>
<feature type="domain" description="BD-FAE-like" evidence="2">
    <location>
        <begin position="96"/>
        <end position="199"/>
    </location>
</feature>
<evidence type="ECO:0000256" key="1">
    <source>
        <dbReference type="ARBA" id="ARBA00022801"/>
    </source>
</evidence>